<feature type="region of interest" description="Disordered" evidence="1">
    <location>
        <begin position="1"/>
        <end position="30"/>
    </location>
</feature>
<name>A0AA38X266_9EURO</name>
<dbReference type="EMBL" id="JAPDRK010000016">
    <property type="protein sequence ID" value="KAJ9605444.1"/>
    <property type="molecule type" value="Genomic_DNA"/>
</dbReference>
<dbReference type="Proteomes" id="UP001172673">
    <property type="component" value="Unassembled WGS sequence"/>
</dbReference>
<evidence type="ECO:0000256" key="1">
    <source>
        <dbReference type="SAM" id="MobiDB-lite"/>
    </source>
</evidence>
<evidence type="ECO:0000259" key="2">
    <source>
        <dbReference type="Pfam" id="PF06985"/>
    </source>
</evidence>
<protein>
    <recommendedName>
        <fullName evidence="2">Heterokaryon incompatibility domain-containing protein</fullName>
    </recommendedName>
</protein>
<evidence type="ECO:0000313" key="4">
    <source>
        <dbReference type="Proteomes" id="UP001172673"/>
    </source>
</evidence>
<dbReference type="PANTHER" id="PTHR24148:SF64">
    <property type="entry name" value="HETEROKARYON INCOMPATIBILITY DOMAIN-CONTAINING PROTEIN"/>
    <property type="match status" value="1"/>
</dbReference>
<dbReference type="InterPro" id="IPR010730">
    <property type="entry name" value="HET"/>
</dbReference>
<accession>A0AA38X266</accession>
<organism evidence="3 4">
    <name type="scientific">Cladophialophora chaetospira</name>
    <dbReference type="NCBI Taxonomy" id="386627"/>
    <lineage>
        <taxon>Eukaryota</taxon>
        <taxon>Fungi</taxon>
        <taxon>Dikarya</taxon>
        <taxon>Ascomycota</taxon>
        <taxon>Pezizomycotina</taxon>
        <taxon>Eurotiomycetes</taxon>
        <taxon>Chaetothyriomycetidae</taxon>
        <taxon>Chaetothyriales</taxon>
        <taxon>Herpotrichiellaceae</taxon>
        <taxon>Cladophialophora</taxon>
    </lineage>
</organism>
<dbReference type="InterPro" id="IPR052895">
    <property type="entry name" value="HetReg/Transcr_Mod"/>
</dbReference>
<dbReference type="Pfam" id="PF06985">
    <property type="entry name" value="HET"/>
    <property type="match status" value="1"/>
</dbReference>
<dbReference type="PANTHER" id="PTHR24148">
    <property type="entry name" value="ANKYRIN REPEAT DOMAIN-CONTAINING PROTEIN 39 HOMOLOG-RELATED"/>
    <property type="match status" value="1"/>
</dbReference>
<dbReference type="Pfam" id="PF26639">
    <property type="entry name" value="Het-6_barrel"/>
    <property type="match status" value="1"/>
</dbReference>
<dbReference type="AlphaFoldDB" id="A0AA38X266"/>
<gene>
    <name evidence="3" type="ORF">H2200_010101</name>
</gene>
<reference evidence="3" key="1">
    <citation type="submission" date="2022-10" db="EMBL/GenBank/DDBJ databases">
        <title>Culturing micro-colonial fungi from biological soil crusts in the Mojave desert and describing Neophaeococcomyces mojavensis, and introducing the new genera and species Taxawa tesnikishii.</title>
        <authorList>
            <person name="Kurbessoian T."/>
            <person name="Stajich J.E."/>
        </authorList>
    </citation>
    <scope>NUCLEOTIDE SEQUENCE</scope>
    <source>
        <strain evidence="3">TK_41</strain>
    </source>
</reference>
<comment type="caution">
    <text evidence="3">The sequence shown here is derived from an EMBL/GenBank/DDBJ whole genome shotgun (WGS) entry which is preliminary data.</text>
</comment>
<proteinExistence type="predicted"/>
<evidence type="ECO:0000313" key="3">
    <source>
        <dbReference type="EMBL" id="KAJ9605444.1"/>
    </source>
</evidence>
<keyword evidence="4" id="KW-1185">Reference proteome</keyword>
<sequence length="664" mass="75349">MADAYLPPVDAKGPRVPSPRPSLSADPGQGCAARVAGTANTDEAILQLWTTMLRIVHTDLDTSALPYTAVSYAWGHRSVPKAPIQCDGQVAYVPPTLCSALERLRTVSRTDTFLWADAICIDQGGTVEADAEKARQVQMMDRIFAQAEEVIVYLGEVHNDDMDVLKILDCYQAVCDVKWSSLRQSSNAMELKSQLQELDLPQADSTFWTKFSRFACRAWYTRVWIIQEFVLARKVRFMIGETFHDEAFLKDGLIRAFEHLTWLYEYYSKYQPSEHLLPQLEQNIYNMTGTANAILHMIDLRERNDNTGTFCEQLSATTGLFKATDVRDKAYALLGLSTDPMIKEDLLVDYQESLPNLSLRVSVYLARAGFAIYPLYHCIGDREDSVSYTFDLENVARDDLAHLIHASGYTHPPVFRACGQTRIICTFKTVRPNGFRFRGFVVDEIDTLMENHLIARAEITGPAQLREEQQQRWFSEAHTWIESTAYTQPLPREQFVEQCWRTTIADLIKGSGQEGRGWVRLRDWPESSHCLEAWRMCTSLSYRLEQRNRGNMPHESEPTPDRNARLTSEQIRHVRVYGESLKFALGRKLALTKGSRASCLVPGDARVGDSIVVVQGCQIPFIFRKKTDDKGEYFRIVGCAYVHGIMDGEIVETGSVDVRDIEVC</sequence>
<feature type="domain" description="Heterokaryon incompatibility" evidence="2">
    <location>
        <begin position="67"/>
        <end position="228"/>
    </location>
</feature>